<dbReference type="NCBIfam" id="TIGR00199">
    <property type="entry name" value="PncC_domain"/>
    <property type="match status" value="1"/>
</dbReference>
<feature type="domain" description="CinA C-terminal" evidence="1">
    <location>
        <begin position="15"/>
        <end position="167"/>
    </location>
</feature>
<dbReference type="RefSeq" id="WP_225972520.1">
    <property type="nucleotide sequence ID" value="NZ_CP031124.1"/>
</dbReference>
<accession>A0A345D7N3</accession>
<name>A0A345D7N3_9BURK</name>
<organism evidence="2 3">
    <name type="scientific">Ephemeroptericola cinctiostellae</name>
    <dbReference type="NCBI Taxonomy" id="2268024"/>
    <lineage>
        <taxon>Bacteria</taxon>
        <taxon>Pseudomonadati</taxon>
        <taxon>Pseudomonadota</taxon>
        <taxon>Betaproteobacteria</taxon>
        <taxon>Burkholderiales</taxon>
        <taxon>Burkholderiaceae</taxon>
        <taxon>Ephemeroptericola</taxon>
    </lineage>
</organism>
<dbReference type="Proteomes" id="UP000252182">
    <property type="component" value="Chromosome"/>
</dbReference>
<dbReference type="SUPFAM" id="SSF142433">
    <property type="entry name" value="CinA-like"/>
    <property type="match status" value="1"/>
</dbReference>
<dbReference type="GO" id="GO:0019159">
    <property type="term" value="F:nicotinamide-nucleotide amidase activity"/>
    <property type="evidence" value="ECO:0007669"/>
    <property type="project" value="UniProtKB-EC"/>
</dbReference>
<dbReference type="KEGG" id="hyf:DTO96_100074"/>
<dbReference type="EC" id="3.5.1.42" evidence="2"/>
<reference evidence="3" key="1">
    <citation type="submission" date="2018-07" db="EMBL/GenBank/DDBJ databases">
        <authorList>
            <person name="Kim H."/>
        </authorList>
    </citation>
    <scope>NUCLEOTIDE SEQUENCE [LARGE SCALE GENOMIC DNA]</scope>
    <source>
        <strain evidence="3">F02</strain>
    </source>
</reference>
<proteinExistence type="predicted"/>
<dbReference type="AlphaFoldDB" id="A0A345D7N3"/>
<dbReference type="Gene3D" id="3.90.950.20">
    <property type="entry name" value="CinA-like"/>
    <property type="match status" value="1"/>
</dbReference>
<keyword evidence="3" id="KW-1185">Reference proteome</keyword>
<dbReference type="InterPro" id="IPR036653">
    <property type="entry name" value="CinA-like_C"/>
</dbReference>
<protein>
    <submittedName>
        <fullName evidence="2">Nicotinamide-nucleotide amidohydrolase PncC</fullName>
        <ecNumber evidence="2">3.5.1.42</ecNumber>
    </submittedName>
</protein>
<dbReference type="InterPro" id="IPR008136">
    <property type="entry name" value="CinA_C"/>
</dbReference>
<sequence>MSLNLTPDMVARVMTLADRLNQQGWHMGTAESCTGGGIAHTLTELAGASSWFTGGIVAYSNAVKQDVLNVRTDDLAKYGAVSEPVVAQMAGGALRTLGVNCSIAVSGIAGPGGATAEKPVGTVCIAWGWRDGVGTTFVRTVTRHFEGDRAAIRQQTIAAGLDGLIRVCELNKLNVPVPAHVFED</sequence>
<keyword evidence="2" id="KW-0378">Hydrolase</keyword>
<dbReference type="Pfam" id="PF02464">
    <property type="entry name" value="CinA"/>
    <property type="match status" value="1"/>
</dbReference>
<evidence type="ECO:0000313" key="2">
    <source>
        <dbReference type="EMBL" id="AXF84371.1"/>
    </source>
</evidence>
<dbReference type="EMBL" id="CP031124">
    <property type="protein sequence ID" value="AXF84371.1"/>
    <property type="molecule type" value="Genomic_DNA"/>
</dbReference>
<evidence type="ECO:0000259" key="1">
    <source>
        <dbReference type="Pfam" id="PF02464"/>
    </source>
</evidence>
<evidence type="ECO:0000313" key="3">
    <source>
        <dbReference type="Proteomes" id="UP000252182"/>
    </source>
</evidence>
<gene>
    <name evidence="2" type="primary">pncC_1</name>
    <name evidence="2" type="ORF">DTO96_100074</name>
</gene>